<evidence type="ECO:0000313" key="3">
    <source>
        <dbReference type="Proteomes" id="UP000827911"/>
    </source>
</evidence>
<reference evidence="2 3" key="1">
    <citation type="submission" date="2021-06" db="EMBL/GenBank/DDBJ databases">
        <title>Complete genome sequence of Erwinia phage pEa_SNUABM_17.</title>
        <authorList>
            <person name="Kim S.G."/>
            <person name="Park S.C."/>
        </authorList>
    </citation>
    <scope>NUCLEOTIDE SEQUENCE [LARGE SCALE GENOMIC DNA]</scope>
</reference>
<evidence type="ECO:0000313" key="2">
    <source>
        <dbReference type="EMBL" id="QZE57795.1"/>
    </source>
</evidence>
<feature type="region of interest" description="Disordered" evidence="1">
    <location>
        <begin position="121"/>
        <end position="148"/>
    </location>
</feature>
<name>A0AAE7XLR3_9CAUD</name>
<dbReference type="Proteomes" id="UP000827911">
    <property type="component" value="Segment"/>
</dbReference>
<sequence>MSLVKIQGVPSTSAPSKAQKDAAVYMFGSKGHSIVAVLDKFSRAKELRTAHLDGLLKLMKDGEDDEIIKFTASALGKKTLAAAKAFAVAKTLTASIKALKLIRVPVKWIDGHSDVAAARAQETKEIRARRTAGNKPEKPIKLDNPGAPEATTVDNKVIDAKKGSATPATDEVSVISSISYNKSIGVNSIVIRRFFRGHEVTSSLMFRKGVGAQATQLGLSSHGNGHEQGAGLLVEAFKATGVKPVWYLADAGDAAFDLGSAANVAKVFKWLRARKVGMTFDAKAKLPKSGKVPAGASRIVRNAIGKQKPATADEISKMTFEFVKSKNTGKDSVELSFKQPSNGHEWSLNLSRQGDSIASEHDGTSGYQTAESFLQRGVTAIGGTLVWEHQQSGSASFKFASEDQAKQFIAWAKKQKAQTINFKTEPKLTVAKSAGYTPSGKSDVTLVDELAEVTARKIAAKPLQAREEYFNALRNTLHSNLRNSVVNTTSDGVTVALGSKLYTIRLSDNAWTIQTGATGKQKKVGATFDIVDLLGMMDKSILRPKA</sequence>
<accession>A0AAE7XLR3</accession>
<keyword evidence="3" id="KW-1185">Reference proteome</keyword>
<protein>
    <submittedName>
        <fullName evidence="2">Uncharacterized protein</fullName>
    </submittedName>
</protein>
<proteinExistence type="predicted"/>
<evidence type="ECO:0000256" key="1">
    <source>
        <dbReference type="SAM" id="MobiDB-lite"/>
    </source>
</evidence>
<organism evidence="2 3">
    <name type="scientific">Erwinia phage pEa_SNUABM_17</name>
    <dbReference type="NCBI Taxonomy" id="2869545"/>
    <lineage>
        <taxon>Viruses</taxon>
        <taxon>Duplodnaviria</taxon>
        <taxon>Heunggongvirae</taxon>
        <taxon>Uroviricota</taxon>
        <taxon>Caudoviricetes</taxon>
        <taxon>Alexandravirus</taxon>
        <taxon>Alexandravirus SNUABM17</taxon>
    </lineage>
</organism>
<dbReference type="EMBL" id="MZ443777">
    <property type="protein sequence ID" value="QZE57795.1"/>
    <property type="molecule type" value="Genomic_DNA"/>
</dbReference>
<gene>
    <name evidence="2" type="ORF">pEaSNUABM17_00249</name>
</gene>